<evidence type="ECO:0000256" key="4">
    <source>
        <dbReference type="SAM" id="Phobius"/>
    </source>
</evidence>
<dbReference type="SUPFAM" id="SSF53448">
    <property type="entry name" value="Nucleotide-diphospho-sugar transferases"/>
    <property type="match status" value="1"/>
</dbReference>
<feature type="region of interest" description="Disordered" evidence="3">
    <location>
        <begin position="385"/>
        <end position="415"/>
    </location>
</feature>
<keyword evidence="4" id="KW-1133">Transmembrane helix</keyword>
<keyword evidence="2" id="KW-0808">Transferase</keyword>
<feature type="transmembrane region" description="Helical" evidence="4">
    <location>
        <begin position="289"/>
        <end position="307"/>
    </location>
</feature>
<reference evidence="5 6" key="1">
    <citation type="submission" date="2015-04" db="EMBL/GenBank/DDBJ databases">
        <title>Complete genome sequence of Schizopora paradoxa KUC8140, a cosmopolitan wood degrader in East Asia.</title>
        <authorList>
            <consortium name="DOE Joint Genome Institute"/>
            <person name="Min B."/>
            <person name="Park H."/>
            <person name="Jang Y."/>
            <person name="Kim J.-J."/>
            <person name="Kim K.H."/>
            <person name="Pangilinan J."/>
            <person name="Lipzen A."/>
            <person name="Riley R."/>
            <person name="Grigoriev I.V."/>
            <person name="Spatafora J.W."/>
            <person name="Choi I.-G."/>
        </authorList>
    </citation>
    <scope>NUCLEOTIDE SEQUENCE [LARGE SCALE GENOMIC DNA]</scope>
    <source>
        <strain evidence="5 6">KUC8140</strain>
    </source>
</reference>
<feature type="region of interest" description="Disordered" evidence="3">
    <location>
        <begin position="521"/>
        <end position="588"/>
    </location>
</feature>
<dbReference type="EMBL" id="KQ085898">
    <property type="protein sequence ID" value="KLO18094.1"/>
    <property type="molecule type" value="Genomic_DNA"/>
</dbReference>
<evidence type="ECO:0000256" key="2">
    <source>
        <dbReference type="ARBA" id="ARBA00022679"/>
    </source>
</evidence>
<dbReference type="InterPro" id="IPR029044">
    <property type="entry name" value="Nucleotide-diphossugar_trans"/>
</dbReference>
<evidence type="ECO:0000313" key="6">
    <source>
        <dbReference type="Proteomes" id="UP000053477"/>
    </source>
</evidence>
<keyword evidence="4" id="KW-0472">Membrane</keyword>
<dbReference type="OrthoDB" id="3647at2759"/>
<dbReference type="AlphaFoldDB" id="A0A0H2S251"/>
<feature type="region of interest" description="Disordered" evidence="3">
    <location>
        <begin position="429"/>
        <end position="449"/>
    </location>
</feature>
<keyword evidence="6" id="KW-1185">Reference proteome</keyword>
<organism evidence="5 6">
    <name type="scientific">Schizopora paradoxa</name>
    <dbReference type="NCBI Taxonomy" id="27342"/>
    <lineage>
        <taxon>Eukaryota</taxon>
        <taxon>Fungi</taxon>
        <taxon>Dikarya</taxon>
        <taxon>Basidiomycota</taxon>
        <taxon>Agaricomycotina</taxon>
        <taxon>Agaricomycetes</taxon>
        <taxon>Hymenochaetales</taxon>
        <taxon>Schizoporaceae</taxon>
        <taxon>Schizopora</taxon>
    </lineage>
</organism>
<feature type="compositionally biased region" description="Low complexity" evidence="3">
    <location>
        <begin position="355"/>
        <end position="369"/>
    </location>
</feature>
<evidence type="ECO:0000313" key="5">
    <source>
        <dbReference type="EMBL" id="KLO18094.1"/>
    </source>
</evidence>
<dbReference type="GO" id="GO:0016020">
    <property type="term" value="C:membrane"/>
    <property type="evidence" value="ECO:0007669"/>
    <property type="project" value="GOC"/>
</dbReference>
<comment type="similarity">
    <text evidence="1">Belongs to the glycosyltransferase 32 family.</text>
</comment>
<accession>A0A0H2S251</accession>
<dbReference type="STRING" id="27342.A0A0H2S251"/>
<dbReference type="GO" id="GO:0051999">
    <property type="term" value="P:mannosyl-inositol phosphorylceramide biosynthetic process"/>
    <property type="evidence" value="ECO:0007669"/>
    <property type="project" value="TreeGrafter"/>
</dbReference>
<evidence type="ECO:0000256" key="3">
    <source>
        <dbReference type="SAM" id="MobiDB-lite"/>
    </source>
</evidence>
<dbReference type="InterPro" id="IPR007577">
    <property type="entry name" value="GlycoTrfase_DXD_sugar-bd_CS"/>
</dbReference>
<dbReference type="InterPro" id="IPR051706">
    <property type="entry name" value="Glycosyltransferase_domain"/>
</dbReference>
<dbReference type="Gene3D" id="3.90.550.20">
    <property type="match status" value="1"/>
</dbReference>
<dbReference type="Pfam" id="PF04488">
    <property type="entry name" value="Gly_transf_sug"/>
    <property type="match status" value="1"/>
</dbReference>
<dbReference type="PANTHER" id="PTHR32385:SF15">
    <property type="entry name" value="INOSITOL PHOSPHOCERAMIDE MANNOSYLTRANSFERASE 1"/>
    <property type="match status" value="1"/>
</dbReference>
<feature type="region of interest" description="Disordered" evidence="3">
    <location>
        <begin position="355"/>
        <end position="374"/>
    </location>
</feature>
<dbReference type="Proteomes" id="UP000053477">
    <property type="component" value="Unassembled WGS sequence"/>
</dbReference>
<dbReference type="GO" id="GO:0000030">
    <property type="term" value="F:mannosyltransferase activity"/>
    <property type="evidence" value="ECO:0007669"/>
    <property type="project" value="TreeGrafter"/>
</dbReference>
<dbReference type="FunFam" id="3.90.550.20:FF:000005">
    <property type="entry name" value="Unplaced genomic scaffold supercont1.17, whole genome shotgun sequence"/>
    <property type="match status" value="1"/>
</dbReference>
<feature type="compositionally biased region" description="Low complexity" evidence="3">
    <location>
        <begin position="538"/>
        <end position="551"/>
    </location>
</feature>
<evidence type="ECO:0000256" key="1">
    <source>
        <dbReference type="ARBA" id="ARBA00009003"/>
    </source>
</evidence>
<feature type="region of interest" description="Disordered" evidence="3">
    <location>
        <begin position="476"/>
        <end position="507"/>
    </location>
</feature>
<dbReference type="PANTHER" id="PTHR32385">
    <property type="entry name" value="MANNOSYL PHOSPHORYLINOSITOL CERAMIDE SYNTHASE"/>
    <property type="match status" value="1"/>
</dbReference>
<gene>
    <name evidence="5" type="ORF">SCHPADRAFT_993891</name>
</gene>
<feature type="transmembrane region" description="Helical" evidence="4">
    <location>
        <begin position="455"/>
        <end position="472"/>
    </location>
</feature>
<sequence>MASRRRTLQVILSLLALILLGTVVVLSTISFYLRIDNAAYLTEEEVGPTDNDWTWNATAEGKVERIPRILHQTWKTETLPDRWKDISQECRDMMPDYEYMLWTDASSREFIANEYPWFIDTYDSYTYPIQRADAIRYFVLHHYGGVYLDLDVGCRRPLDRLLVYPVILPRTIPVGVSNDLMFAEKGHPFMAQTIHNLVTFDHNWVLNYPTVMFSTGPMFLSAQYGFWTSSHSPTREFPGGEVRILPKALYGKNAKPEEAPHAFFSHYYGSSWHDGDAAFIGFLGKWGKGLMYVGFVLLAIGVVNLLWRRKSKKAEHSGRYAGYDVLLPRSYHQNGRWHLDLGPFILTTRGIISSASSSTTSVPTSPLDSSDGDDESVSMLPLAFDVRPSSRPGSPSGASESSLGDGISTSGGRRRSLVETISRAGSRVIASITGGGAREGGPRGRSRRRSWNSRGVLFFLPATFLPGAVPMSDIPPLARSSRSMPRSHDEEVPLVPTSSSSQYAPEKTAPLADVDLEEVDVHGASSSLQPAHQRDVLLRSPSRTPLRPSTPVESPSQAPPPYIAAAVGGTSHTPSHGWQEAWDEWGSR</sequence>
<dbReference type="InParanoid" id="A0A0H2S251"/>
<keyword evidence="4" id="KW-0812">Transmembrane</keyword>
<proteinExistence type="inferred from homology"/>
<name>A0A0H2S251_9AGAM</name>
<protein>
    <recommendedName>
        <fullName evidence="7">Glycosyltransferase family 32 protein</fullName>
    </recommendedName>
</protein>
<feature type="compositionally biased region" description="Low complexity" evidence="3">
    <location>
        <begin position="389"/>
        <end position="404"/>
    </location>
</feature>
<evidence type="ECO:0008006" key="7">
    <source>
        <dbReference type="Google" id="ProtNLM"/>
    </source>
</evidence>